<dbReference type="SUPFAM" id="SSF52540">
    <property type="entry name" value="P-loop containing nucleoside triphosphate hydrolases"/>
    <property type="match status" value="1"/>
</dbReference>
<dbReference type="InterPro" id="IPR045063">
    <property type="entry name" value="Dynamin_N"/>
</dbReference>
<evidence type="ECO:0000256" key="3">
    <source>
        <dbReference type="ARBA" id="ARBA00022801"/>
    </source>
</evidence>
<proteinExistence type="predicted"/>
<evidence type="ECO:0000313" key="7">
    <source>
        <dbReference type="EMBL" id="PHK02888.1"/>
    </source>
</evidence>
<dbReference type="PANTHER" id="PTHR10465">
    <property type="entry name" value="TRANSMEMBRANE GTPASE FZO1"/>
    <property type="match status" value="1"/>
</dbReference>
<evidence type="ECO:0000256" key="5">
    <source>
        <dbReference type="ARBA" id="ARBA00023136"/>
    </source>
</evidence>
<protein>
    <recommendedName>
        <fullName evidence="6">Dynamin N-terminal domain-containing protein</fullName>
    </recommendedName>
</protein>
<dbReference type="PANTHER" id="PTHR10465:SF0">
    <property type="entry name" value="SARCALUMENIN"/>
    <property type="match status" value="1"/>
</dbReference>
<dbReference type="Proteomes" id="UP000222310">
    <property type="component" value="Unassembled WGS sequence"/>
</dbReference>
<dbReference type="InterPro" id="IPR027417">
    <property type="entry name" value="P-loop_NTPase"/>
</dbReference>
<evidence type="ECO:0000259" key="6">
    <source>
        <dbReference type="Pfam" id="PF00350"/>
    </source>
</evidence>
<keyword evidence="2" id="KW-0547">Nucleotide-binding</keyword>
<keyword evidence="3" id="KW-0378">Hydrolase</keyword>
<dbReference type="InterPro" id="IPR027094">
    <property type="entry name" value="Mitofusin_fam"/>
</dbReference>
<name>A0A9Q6EKP8_NOSLI</name>
<evidence type="ECO:0000256" key="4">
    <source>
        <dbReference type="ARBA" id="ARBA00023134"/>
    </source>
</evidence>
<dbReference type="GO" id="GO:0008053">
    <property type="term" value="P:mitochondrial fusion"/>
    <property type="evidence" value="ECO:0007669"/>
    <property type="project" value="TreeGrafter"/>
</dbReference>
<dbReference type="RefSeq" id="WP_099069919.1">
    <property type="nucleotide sequence ID" value="NZ_LAHD01000046.1"/>
</dbReference>
<keyword evidence="4" id="KW-0342">GTP-binding</keyword>
<feature type="domain" description="Dynamin N-terminal" evidence="6">
    <location>
        <begin position="277"/>
        <end position="435"/>
    </location>
</feature>
<evidence type="ECO:0000256" key="2">
    <source>
        <dbReference type="ARBA" id="ARBA00022741"/>
    </source>
</evidence>
<dbReference type="AlphaFoldDB" id="A0A9Q6EKP8"/>
<reference evidence="7 8" key="1">
    <citation type="submission" date="2015-02" db="EMBL/GenBank/DDBJ databases">
        <title>Nostoc linckia genome annotation.</title>
        <authorList>
            <person name="Zhou Z."/>
        </authorList>
    </citation>
    <scope>NUCLEOTIDE SEQUENCE [LARGE SCALE GENOMIC DNA]</scope>
    <source>
        <strain evidence="8">z8</strain>
    </source>
</reference>
<dbReference type="GO" id="GO:0003924">
    <property type="term" value="F:GTPase activity"/>
    <property type="evidence" value="ECO:0007669"/>
    <property type="project" value="InterPro"/>
</dbReference>
<dbReference type="Pfam" id="PF00350">
    <property type="entry name" value="Dynamin_N"/>
    <property type="match status" value="1"/>
</dbReference>
<evidence type="ECO:0000256" key="1">
    <source>
        <dbReference type="ARBA" id="ARBA00004370"/>
    </source>
</evidence>
<accession>A0A9Q6EKP8</accession>
<evidence type="ECO:0000313" key="8">
    <source>
        <dbReference type="Proteomes" id="UP000222310"/>
    </source>
</evidence>
<gene>
    <name evidence="7" type="ORF">VF08_17290</name>
</gene>
<sequence>MPIDHGLLRQLKAKPAVKQTGVGALPRGIHKTPELREWVTLESVALPPVLFNQEGHWRLISLLTVSKQLEDGSKGWLAPWGAVEWSWPEEKVVQKIDLRSREDTASLRNSKTIPARPAGCRIVLEPRLRTQRENALFSALDRILLTPPAHQVDLASLAAHYAGLLPVGVYPYYHALIPECRKWLRSEVAAFTLTASGSSEQALTPDNSSIKVKPPEAVMQTDKSSGNRFQHPTDLTERIGSWLRKCLMLAESSELENMVSELQALEARSHLPGFRLAMVGEFNRGKSTLINRLLGRSLVPVGTLSTTAILTSIIAGVEECMEVRFSKEHSEVRSLQESSWSDLLATDLAGSDRQVVARVQLTVDDPWLRSLDVELIDAPGIGDLNGHYASLVFDLLNRCDAAILVVSAITPFGMGEGAFLKQEMIGRHIDRILIVVSHLDTIAQEQRARVLAHIRGRVAEVSENITILPLHPVDDTTEAMVLNAVRTQIAAMVSKGDRRAWRSQKVAGQLADHLSQMSKIGEAAIAAARMNPVEREKALQRAQSEAKKAELHWQKICRELDKRCQQCYQQLKEKILSAKTELLDVLSFELSRTSNPKLWWERELPFRLRREFPSLSRKSEDFFMKAIARDFAWLQNQVSHSFSIQMTSKAANSLALTSEPLDISYKPSQLEMSDIQQYRFLTRIGSSAAMVGSYIFGGPAGIVASLGTTYLSERLMNEKLEEQRQMVAQALEPSVDRALEEYCSAIYERLHHFYRELSDDTKHQQATWQSARNTAVNNNSFVAADEPAWRRMIDTASALKTEIVTALQQ</sequence>
<comment type="caution">
    <text evidence="7">The sequence shown here is derived from an EMBL/GenBank/DDBJ whole genome shotgun (WGS) entry which is preliminary data.</text>
</comment>
<dbReference type="Gene3D" id="3.40.50.300">
    <property type="entry name" value="P-loop containing nucleotide triphosphate hydrolases"/>
    <property type="match status" value="1"/>
</dbReference>
<dbReference type="GO" id="GO:0005525">
    <property type="term" value="F:GTP binding"/>
    <property type="evidence" value="ECO:0007669"/>
    <property type="project" value="UniProtKB-KW"/>
</dbReference>
<dbReference type="EMBL" id="LAHD01000046">
    <property type="protein sequence ID" value="PHK02888.1"/>
    <property type="molecule type" value="Genomic_DNA"/>
</dbReference>
<keyword evidence="5" id="KW-0472">Membrane</keyword>
<dbReference type="GO" id="GO:0016020">
    <property type="term" value="C:membrane"/>
    <property type="evidence" value="ECO:0007669"/>
    <property type="project" value="UniProtKB-SubCell"/>
</dbReference>
<organism evidence="7 8">
    <name type="scientific">Nostoc linckia z8</name>
    <dbReference type="NCBI Taxonomy" id="1628746"/>
    <lineage>
        <taxon>Bacteria</taxon>
        <taxon>Bacillati</taxon>
        <taxon>Cyanobacteriota</taxon>
        <taxon>Cyanophyceae</taxon>
        <taxon>Nostocales</taxon>
        <taxon>Nostocaceae</taxon>
        <taxon>Nostoc</taxon>
    </lineage>
</organism>
<comment type="subcellular location">
    <subcellularLocation>
        <location evidence="1">Membrane</location>
    </subcellularLocation>
</comment>